<proteinExistence type="predicted"/>
<keyword evidence="2" id="KW-0489">Methyltransferase</keyword>
<dbReference type="InterPro" id="IPR050508">
    <property type="entry name" value="Methyltransf_Superfamily"/>
</dbReference>
<gene>
    <name evidence="2" type="ORF">C6V83_10615</name>
</gene>
<dbReference type="PANTHER" id="PTHR42912">
    <property type="entry name" value="METHYLTRANSFERASE"/>
    <property type="match status" value="1"/>
</dbReference>
<evidence type="ECO:0000313" key="2">
    <source>
        <dbReference type="EMBL" id="AVM00656.1"/>
    </source>
</evidence>
<dbReference type="InterPro" id="IPR041698">
    <property type="entry name" value="Methyltransf_25"/>
</dbReference>
<name>A0A2S0KG79_9ACTN</name>
<dbReference type="Pfam" id="PF13649">
    <property type="entry name" value="Methyltransf_25"/>
    <property type="match status" value="1"/>
</dbReference>
<dbReference type="OrthoDB" id="9805171at2"/>
<dbReference type="GO" id="GO:0008168">
    <property type="term" value="F:methyltransferase activity"/>
    <property type="evidence" value="ECO:0007669"/>
    <property type="project" value="UniProtKB-KW"/>
</dbReference>
<reference evidence="2 3" key="1">
    <citation type="submission" date="2018-03" db="EMBL/GenBank/DDBJ databases">
        <title>Characteristics and genome of n-alkane degrading marine bacteria Gordonia iterans isolated from crude oil contaminated in Tae-an, South Korea.</title>
        <authorList>
            <person name="Lee S.-S."/>
            <person name="Kim H."/>
        </authorList>
    </citation>
    <scope>NUCLEOTIDE SEQUENCE [LARGE SCALE GENOMIC DNA]</scope>
    <source>
        <strain evidence="2 3">Co17</strain>
    </source>
</reference>
<dbReference type="EMBL" id="CP027433">
    <property type="protein sequence ID" value="AVM00656.1"/>
    <property type="molecule type" value="Genomic_DNA"/>
</dbReference>
<dbReference type="AlphaFoldDB" id="A0A2S0KG79"/>
<dbReference type="Proteomes" id="UP000239814">
    <property type="component" value="Chromosome"/>
</dbReference>
<keyword evidence="3" id="KW-1185">Reference proteome</keyword>
<dbReference type="RefSeq" id="WP_105942372.1">
    <property type="nucleotide sequence ID" value="NZ_CP027433.1"/>
</dbReference>
<dbReference type="KEGG" id="git:C6V83_10615"/>
<dbReference type="SUPFAM" id="SSF53335">
    <property type="entry name" value="S-adenosyl-L-methionine-dependent methyltransferases"/>
    <property type="match status" value="1"/>
</dbReference>
<dbReference type="Gene3D" id="3.40.50.150">
    <property type="entry name" value="Vaccinia Virus protein VP39"/>
    <property type="match status" value="1"/>
</dbReference>
<dbReference type="InterPro" id="IPR029063">
    <property type="entry name" value="SAM-dependent_MTases_sf"/>
</dbReference>
<accession>A0A2S0KG79</accession>
<sequence>MDHVDPADLALVTGWARGLAGPVLDVGCGPGQWTAHLAGLGFDVNGIDPTPEFIAIARASDSAAPDCTARYRLGSAHDLGVEDGSLGGILSWYSLIHLEPGLISTALAEFARCLRPGGGLALGFFTGETVASFDHAVATAYRWPVDLLVEAVDAAGLTVTHTERRPVRTARDHAAILAVRRA</sequence>
<dbReference type="GO" id="GO:0032259">
    <property type="term" value="P:methylation"/>
    <property type="evidence" value="ECO:0007669"/>
    <property type="project" value="UniProtKB-KW"/>
</dbReference>
<organism evidence="2 3">
    <name type="scientific">Gordonia iterans</name>
    <dbReference type="NCBI Taxonomy" id="1004901"/>
    <lineage>
        <taxon>Bacteria</taxon>
        <taxon>Bacillati</taxon>
        <taxon>Actinomycetota</taxon>
        <taxon>Actinomycetes</taxon>
        <taxon>Mycobacteriales</taxon>
        <taxon>Gordoniaceae</taxon>
        <taxon>Gordonia</taxon>
    </lineage>
</organism>
<dbReference type="CDD" id="cd02440">
    <property type="entry name" value="AdoMet_MTases"/>
    <property type="match status" value="1"/>
</dbReference>
<protein>
    <submittedName>
        <fullName evidence="2">SAM-dependent methyltransferase</fullName>
    </submittedName>
</protein>
<feature type="domain" description="Methyltransferase" evidence="1">
    <location>
        <begin position="23"/>
        <end position="118"/>
    </location>
</feature>
<evidence type="ECO:0000313" key="3">
    <source>
        <dbReference type="Proteomes" id="UP000239814"/>
    </source>
</evidence>
<evidence type="ECO:0000259" key="1">
    <source>
        <dbReference type="Pfam" id="PF13649"/>
    </source>
</evidence>
<keyword evidence="2" id="KW-0808">Transferase</keyword>